<dbReference type="Proteomes" id="UP000051861">
    <property type="component" value="Unassembled WGS sequence"/>
</dbReference>
<dbReference type="GO" id="GO:0030261">
    <property type="term" value="P:chromosome condensation"/>
    <property type="evidence" value="ECO:0007669"/>
    <property type="project" value="UniProtKB-KW"/>
</dbReference>
<dbReference type="InterPro" id="IPR000119">
    <property type="entry name" value="Hist_DNA-bd"/>
</dbReference>
<dbReference type="CDD" id="cd13831">
    <property type="entry name" value="HU"/>
    <property type="match status" value="1"/>
</dbReference>
<dbReference type="SUPFAM" id="SSF47729">
    <property type="entry name" value="IHF-like DNA-binding proteins"/>
    <property type="match status" value="1"/>
</dbReference>
<dbReference type="SMART" id="SM00411">
    <property type="entry name" value="BHL"/>
    <property type="match status" value="1"/>
</dbReference>
<dbReference type="PRINTS" id="PR01727">
    <property type="entry name" value="DNABINDINGHU"/>
</dbReference>
<accession>A0A0S7XSL6</accession>
<name>A0A0S7XSL6_UNCSA</name>
<comment type="similarity">
    <text evidence="3">Belongs to the bacterial histone-like protein family.</text>
</comment>
<sequence>MNKQQLCAQVSKKTKMPKSRVMTMIDSCFEEIERELKKGKEVRMVGFGTWKKIRRKARPGRNPQTGKSLTIKARNVAKFTMGQHLYDMLN</sequence>
<dbReference type="Gene3D" id="4.10.520.10">
    <property type="entry name" value="IHF-like DNA-binding proteins"/>
    <property type="match status" value="1"/>
</dbReference>
<dbReference type="AlphaFoldDB" id="A0A0S7XSL6"/>
<proteinExistence type="inferred from homology"/>
<keyword evidence="2" id="KW-0238">DNA-binding</keyword>
<evidence type="ECO:0008006" key="6">
    <source>
        <dbReference type="Google" id="ProtNLM"/>
    </source>
</evidence>
<dbReference type="Pfam" id="PF00216">
    <property type="entry name" value="Bac_DNA_binding"/>
    <property type="match status" value="1"/>
</dbReference>
<comment type="caution">
    <text evidence="4">The sequence shown here is derived from an EMBL/GenBank/DDBJ whole genome shotgun (WGS) entry which is preliminary data.</text>
</comment>
<organism evidence="4 5">
    <name type="scientific">candidate division WOR-1 bacterium DG_54_3</name>
    <dbReference type="NCBI Taxonomy" id="1703775"/>
    <lineage>
        <taxon>Bacteria</taxon>
        <taxon>Bacillati</taxon>
        <taxon>Saganbacteria</taxon>
    </lineage>
</organism>
<dbReference type="GO" id="GO:0030527">
    <property type="term" value="F:structural constituent of chromatin"/>
    <property type="evidence" value="ECO:0007669"/>
    <property type="project" value="InterPro"/>
</dbReference>
<gene>
    <name evidence="4" type="ORF">AMJ44_10410</name>
</gene>
<dbReference type="InterPro" id="IPR010992">
    <property type="entry name" value="IHF-like_DNA-bd_dom_sf"/>
</dbReference>
<dbReference type="PANTHER" id="PTHR33175:SF3">
    <property type="entry name" value="DNA-BINDING PROTEIN HU-BETA"/>
    <property type="match status" value="1"/>
</dbReference>
<evidence type="ECO:0000256" key="1">
    <source>
        <dbReference type="ARBA" id="ARBA00023067"/>
    </source>
</evidence>
<evidence type="ECO:0000256" key="2">
    <source>
        <dbReference type="ARBA" id="ARBA00023125"/>
    </source>
</evidence>
<evidence type="ECO:0000313" key="5">
    <source>
        <dbReference type="Proteomes" id="UP000051861"/>
    </source>
</evidence>
<protein>
    <recommendedName>
        <fullName evidence="6">DNA-binding protein</fullName>
    </recommendedName>
</protein>
<reference evidence="4 5" key="1">
    <citation type="journal article" date="2015" name="Microbiome">
        <title>Genomic resolution of linkages in carbon, nitrogen, and sulfur cycling among widespread estuary sediment bacteria.</title>
        <authorList>
            <person name="Baker B.J."/>
            <person name="Lazar C.S."/>
            <person name="Teske A.P."/>
            <person name="Dick G.J."/>
        </authorList>
    </citation>
    <scope>NUCLEOTIDE SEQUENCE [LARGE SCALE GENOMIC DNA]</scope>
    <source>
        <strain evidence="4">DG_54_3</strain>
    </source>
</reference>
<dbReference type="GO" id="GO:0003677">
    <property type="term" value="F:DNA binding"/>
    <property type="evidence" value="ECO:0007669"/>
    <property type="project" value="UniProtKB-KW"/>
</dbReference>
<evidence type="ECO:0000256" key="3">
    <source>
        <dbReference type="RuleBase" id="RU003939"/>
    </source>
</evidence>
<keyword evidence="1" id="KW-0226">DNA condensation</keyword>
<evidence type="ECO:0000313" key="4">
    <source>
        <dbReference type="EMBL" id="KPJ65364.1"/>
    </source>
</evidence>
<dbReference type="PANTHER" id="PTHR33175">
    <property type="entry name" value="DNA-BINDING PROTEIN HU"/>
    <property type="match status" value="1"/>
</dbReference>
<dbReference type="EMBL" id="LIZX01000122">
    <property type="protein sequence ID" value="KPJ65364.1"/>
    <property type="molecule type" value="Genomic_DNA"/>
</dbReference>